<evidence type="ECO:0000313" key="3">
    <source>
        <dbReference type="EMBL" id="KAK3282853.1"/>
    </source>
</evidence>
<dbReference type="Pfam" id="PF00069">
    <property type="entry name" value="Pkinase"/>
    <property type="match status" value="1"/>
</dbReference>
<gene>
    <name evidence="3" type="ORF">CYMTET_9428</name>
</gene>
<feature type="region of interest" description="Disordered" evidence="1">
    <location>
        <begin position="40"/>
        <end position="84"/>
    </location>
</feature>
<keyword evidence="4" id="KW-1185">Reference proteome</keyword>
<name>A0AAE0GRI0_9CHLO</name>
<dbReference type="GO" id="GO:0044773">
    <property type="term" value="P:mitotic DNA damage checkpoint signaling"/>
    <property type="evidence" value="ECO:0007669"/>
    <property type="project" value="TreeGrafter"/>
</dbReference>
<sequence>MRIKVNEPSEFKNFKVFNAQGSHWKQLLVKKRKESDAAAIAELSKARKRSKKHTHDADDGDHASSDSEEASEEEEVQDGVGELDEGQASKVGVREVKYEDVIRTPETKEKAGGFGVVSLDMLLGVQHVVLKEFKERNFKDMVHEMLYAIAISKGSTHVFAPVGYGLRNRGGHVYPFLLFPSGGTTLWQFVDKHHPSPALRRDICLQLLEAVKQMHALEIIHGDLKGNNVLVMEKPLGLQGVIVSLIDFSLTATADKTTSKYDNISEQETARRLRRAYWIAPETGNGIRMGKLSDMYSVGFLLLDVLIPQCASRNRGRNHVYEVKTSVETYSPYVHRDIAIHIMNCFGARSARPTADVLYEVFKDSEIRDGVIS</sequence>
<dbReference type="SUPFAM" id="SSF56112">
    <property type="entry name" value="Protein kinase-like (PK-like)"/>
    <property type="match status" value="1"/>
</dbReference>
<dbReference type="InterPro" id="IPR000719">
    <property type="entry name" value="Prot_kinase_dom"/>
</dbReference>
<dbReference type="InterPro" id="IPR008271">
    <property type="entry name" value="Ser/Thr_kinase_AS"/>
</dbReference>
<dbReference type="GO" id="GO:0005634">
    <property type="term" value="C:nucleus"/>
    <property type="evidence" value="ECO:0007669"/>
    <property type="project" value="TreeGrafter"/>
</dbReference>
<proteinExistence type="predicted"/>
<dbReference type="EMBL" id="LGRX02003134">
    <property type="protein sequence ID" value="KAK3282853.1"/>
    <property type="molecule type" value="Genomic_DNA"/>
</dbReference>
<dbReference type="Proteomes" id="UP001190700">
    <property type="component" value="Unassembled WGS sequence"/>
</dbReference>
<dbReference type="InterPro" id="IPR011009">
    <property type="entry name" value="Kinase-like_dom_sf"/>
</dbReference>
<protein>
    <recommendedName>
        <fullName evidence="2">Protein kinase domain-containing protein</fullName>
    </recommendedName>
</protein>
<feature type="compositionally biased region" description="Basic and acidic residues" evidence="1">
    <location>
        <begin position="55"/>
        <end position="65"/>
    </location>
</feature>
<evidence type="ECO:0000256" key="1">
    <source>
        <dbReference type="SAM" id="MobiDB-lite"/>
    </source>
</evidence>
<accession>A0AAE0GRI0</accession>
<organism evidence="3 4">
    <name type="scientific">Cymbomonas tetramitiformis</name>
    <dbReference type="NCBI Taxonomy" id="36881"/>
    <lineage>
        <taxon>Eukaryota</taxon>
        <taxon>Viridiplantae</taxon>
        <taxon>Chlorophyta</taxon>
        <taxon>Pyramimonadophyceae</taxon>
        <taxon>Pyramimonadales</taxon>
        <taxon>Pyramimonadaceae</taxon>
        <taxon>Cymbomonas</taxon>
    </lineage>
</organism>
<evidence type="ECO:0000259" key="2">
    <source>
        <dbReference type="PROSITE" id="PS50011"/>
    </source>
</evidence>
<dbReference type="PANTHER" id="PTHR44167">
    <property type="entry name" value="OVARIAN-SPECIFIC SERINE/THREONINE-PROTEIN KINASE LOK-RELATED"/>
    <property type="match status" value="1"/>
</dbReference>
<dbReference type="PANTHER" id="PTHR44167:SF30">
    <property type="entry name" value="PHOSPHORYLASE KINASE"/>
    <property type="match status" value="1"/>
</dbReference>
<dbReference type="SMART" id="SM00220">
    <property type="entry name" value="S_TKc"/>
    <property type="match status" value="1"/>
</dbReference>
<dbReference type="PROSITE" id="PS00108">
    <property type="entry name" value="PROTEIN_KINASE_ST"/>
    <property type="match status" value="1"/>
</dbReference>
<feature type="compositionally biased region" description="Acidic residues" evidence="1">
    <location>
        <begin position="66"/>
        <end position="84"/>
    </location>
</feature>
<dbReference type="PROSITE" id="PS50011">
    <property type="entry name" value="PROTEIN_KINASE_DOM"/>
    <property type="match status" value="1"/>
</dbReference>
<dbReference type="GO" id="GO:0005524">
    <property type="term" value="F:ATP binding"/>
    <property type="evidence" value="ECO:0007669"/>
    <property type="project" value="InterPro"/>
</dbReference>
<dbReference type="Gene3D" id="1.10.510.10">
    <property type="entry name" value="Transferase(Phosphotransferase) domain 1"/>
    <property type="match status" value="1"/>
</dbReference>
<dbReference type="AlphaFoldDB" id="A0AAE0GRI0"/>
<comment type="caution">
    <text evidence="3">The sequence shown here is derived from an EMBL/GenBank/DDBJ whole genome shotgun (WGS) entry which is preliminary data.</text>
</comment>
<dbReference type="GO" id="GO:0004674">
    <property type="term" value="F:protein serine/threonine kinase activity"/>
    <property type="evidence" value="ECO:0007669"/>
    <property type="project" value="TreeGrafter"/>
</dbReference>
<reference evidence="3 4" key="1">
    <citation type="journal article" date="2015" name="Genome Biol. Evol.">
        <title>Comparative Genomics of a Bacterivorous Green Alga Reveals Evolutionary Causalities and Consequences of Phago-Mixotrophic Mode of Nutrition.</title>
        <authorList>
            <person name="Burns J.A."/>
            <person name="Paasch A."/>
            <person name="Narechania A."/>
            <person name="Kim E."/>
        </authorList>
    </citation>
    <scope>NUCLEOTIDE SEQUENCE [LARGE SCALE GENOMIC DNA]</scope>
    <source>
        <strain evidence="3 4">PLY_AMNH</strain>
    </source>
</reference>
<feature type="domain" description="Protein kinase" evidence="2">
    <location>
        <begin position="103"/>
        <end position="373"/>
    </location>
</feature>
<evidence type="ECO:0000313" key="4">
    <source>
        <dbReference type="Proteomes" id="UP001190700"/>
    </source>
</evidence>